<sequence length="81" mass="8802">MVHWDEPSVGSRMWVNMALSMGNPLPNYCAAHAGSIVENARRGLPFSAAAENTTVRFWAFAAGWAHAPCRVDQAAFRQPSG</sequence>
<name>A0AAD0SC46_RALSL</name>
<evidence type="ECO:0000313" key="1">
    <source>
        <dbReference type="EMBL" id="AXV84763.1"/>
    </source>
</evidence>
<dbReference type="AlphaFoldDB" id="A0AAD0SC46"/>
<dbReference type="EMBL" id="CP022760">
    <property type="protein sequence ID" value="AXV84763.1"/>
    <property type="molecule type" value="Genomic_DNA"/>
</dbReference>
<dbReference type="Proteomes" id="UP000261758">
    <property type="component" value="Plasmid unnamed"/>
</dbReference>
<reference evidence="1 2" key="1">
    <citation type="submission" date="2017-08" db="EMBL/GenBank/DDBJ databases">
        <title>Genome sequences of Ralstonia solanacearum Species Complex (RSSC) isolated from Potato bacterial wilts in Korea.</title>
        <authorList>
            <person name="Cho H."/>
            <person name="Song E.-S."/>
            <person name="Lee Y.K."/>
            <person name="Lee S."/>
            <person name="Lee S.-W."/>
            <person name="Jo A."/>
            <person name="Kim J.-G."/>
            <person name="Hwang I."/>
        </authorList>
    </citation>
    <scope>NUCLEOTIDE SEQUENCE [LARGE SCALE GENOMIC DNA]</scope>
    <source>
        <strain evidence="1 2">T98</strain>
        <plasmid evidence="1 2">unnamed</plasmid>
    </source>
</reference>
<evidence type="ECO:0000313" key="2">
    <source>
        <dbReference type="Proteomes" id="UP000261758"/>
    </source>
</evidence>
<keyword evidence="1" id="KW-0614">Plasmid</keyword>
<geneLocation type="plasmid" evidence="1 2">
    <name>unnamed</name>
</geneLocation>
<proteinExistence type="predicted"/>
<protein>
    <submittedName>
        <fullName evidence="1">Uncharacterized protein</fullName>
    </submittedName>
</protein>
<accession>A0AAD0SC46</accession>
<gene>
    <name evidence="1" type="ORF">CJO77_22140</name>
</gene>
<organism evidence="1 2">
    <name type="scientific">Ralstonia solanacearum</name>
    <name type="common">Pseudomonas solanacearum</name>
    <dbReference type="NCBI Taxonomy" id="305"/>
    <lineage>
        <taxon>Bacteria</taxon>
        <taxon>Pseudomonadati</taxon>
        <taxon>Pseudomonadota</taxon>
        <taxon>Betaproteobacteria</taxon>
        <taxon>Burkholderiales</taxon>
        <taxon>Burkholderiaceae</taxon>
        <taxon>Ralstonia</taxon>
        <taxon>Ralstonia solanacearum species complex</taxon>
    </lineage>
</organism>